<dbReference type="RefSeq" id="WP_234750551.1">
    <property type="nucleotide sequence ID" value="NZ_BAAAWN010000001.1"/>
</dbReference>
<keyword evidence="4" id="KW-1185">Reference proteome</keyword>
<sequence length="391" mass="41946">MAAPELHGQADRFTVSPSEGICFTITCRGASSFETQLLRLKGGRREEANPDLGGTAVRSSINTRYERRRHGICRRPYLEVPGSEDVFSGAAGVTFGAFIRSDAPTAAQQAVLTAWDTSMGAGFGIFLQQGKLTLLAGDGDARMELSIPEPLQPGMWYEVAASYDLASGIGALAQKPCSTGVGSRRLAASKARKPRTMTGHCRLGQLPPAPIMIGASAKLTSHWTAAEESFRGTLESPYAIANATKASDLPGLHARRLDAPALLAAWDFSQGLSDDGTHPDEVPDITGSFDARCVNAPLRAVQGHLGNAIENFRTAPERYGAIRLLDRQPDAKKWQSQITLAIPESLESGFYAVRISTANTAEYVPFVVSPPRQPSLQRPEARGQRARTATD</sequence>
<gene>
    <name evidence="3" type="ORF">ACFFP1_20380</name>
</gene>
<evidence type="ECO:0000313" key="4">
    <source>
        <dbReference type="Proteomes" id="UP001589702"/>
    </source>
</evidence>
<proteinExistence type="predicted"/>
<evidence type="ECO:0000313" key="3">
    <source>
        <dbReference type="EMBL" id="MFB9821840.1"/>
    </source>
</evidence>
<feature type="region of interest" description="Disordered" evidence="1">
    <location>
        <begin position="370"/>
        <end position="391"/>
    </location>
</feature>
<evidence type="ECO:0000256" key="1">
    <source>
        <dbReference type="SAM" id="MobiDB-lite"/>
    </source>
</evidence>
<dbReference type="EMBL" id="JBHMBC010000039">
    <property type="protein sequence ID" value="MFB9821840.1"/>
    <property type="molecule type" value="Genomic_DNA"/>
</dbReference>
<dbReference type="Proteomes" id="UP001589702">
    <property type="component" value="Unassembled WGS sequence"/>
</dbReference>
<protein>
    <submittedName>
        <fullName evidence="3">LamG domain-containing protein</fullName>
    </submittedName>
</protein>
<dbReference type="Pfam" id="PF20254">
    <property type="entry name" value="DMFA2_C"/>
    <property type="match status" value="1"/>
</dbReference>
<reference evidence="3 4" key="1">
    <citation type="submission" date="2024-09" db="EMBL/GenBank/DDBJ databases">
        <authorList>
            <person name="Sun Q."/>
            <person name="Mori K."/>
        </authorList>
    </citation>
    <scope>NUCLEOTIDE SEQUENCE [LARGE SCALE GENOMIC DNA]</scope>
    <source>
        <strain evidence="3 4">JCM 1334</strain>
    </source>
</reference>
<evidence type="ECO:0000259" key="2">
    <source>
        <dbReference type="Pfam" id="PF20254"/>
    </source>
</evidence>
<accession>A0ABV5Y6W8</accession>
<dbReference type="InterPro" id="IPR046540">
    <property type="entry name" value="DMFA2_C"/>
</dbReference>
<dbReference type="InterPro" id="IPR013320">
    <property type="entry name" value="ConA-like_dom_sf"/>
</dbReference>
<organism evidence="3 4">
    <name type="scientific">Arthrobacter ramosus</name>
    <dbReference type="NCBI Taxonomy" id="1672"/>
    <lineage>
        <taxon>Bacteria</taxon>
        <taxon>Bacillati</taxon>
        <taxon>Actinomycetota</taxon>
        <taxon>Actinomycetes</taxon>
        <taxon>Micrococcales</taxon>
        <taxon>Micrococcaceae</taxon>
        <taxon>Arthrobacter</taxon>
    </lineage>
</organism>
<feature type="domain" description="N,N-dimethylformamidase beta subunit-like C-terminal" evidence="2">
    <location>
        <begin position="321"/>
        <end position="373"/>
    </location>
</feature>
<dbReference type="SUPFAM" id="SSF49899">
    <property type="entry name" value="Concanavalin A-like lectins/glucanases"/>
    <property type="match status" value="1"/>
</dbReference>
<name>A0ABV5Y6W8_ARTRM</name>
<comment type="caution">
    <text evidence="3">The sequence shown here is derived from an EMBL/GenBank/DDBJ whole genome shotgun (WGS) entry which is preliminary data.</text>
</comment>
<feature type="compositionally biased region" description="Basic and acidic residues" evidence="1">
    <location>
        <begin position="379"/>
        <end position="391"/>
    </location>
</feature>